<dbReference type="PANTHER" id="PTHR42198">
    <property type="entry name" value="INTEGRAL MEMBRANE PROTEIN"/>
    <property type="match status" value="1"/>
</dbReference>
<evidence type="ECO:0000256" key="4">
    <source>
        <dbReference type="ARBA" id="ARBA00023136"/>
    </source>
</evidence>
<dbReference type="EMBL" id="JBHUDO010000002">
    <property type="protein sequence ID" value="MFD1646375.1"/>
    <property type="molecule type" value="Genomic_DNA"/>
</dbReference>
<evidence type="ECO:0000256" key="3">
    <source>
        <dbReference type="ARBA" id="ARBA00022989"/>
    </source>
</evidence>
<comment type="caution">
    <text evidence="6">The sequence shown here is derived from an EMBL/GenBank/DDBJ whole genome shotgun (WGS) entry which is preliminary data.</text>
</comment>
<dbReference type="AlphaFoldDB" id="A0ABD6DKP5"/>
<feature type="transmembrane region" description="Helical" evidence="5">
    <location>
        <begin position="223"/>
        <end position="241"/>
    </location>
</feature>
<protein>
    <submittedName>
        <fullName evidence="6">DUF106 domain-containing protein</fullName>
    </submittedName>
</protein>
<dbReference type="Proteomes" id="UP001597034">
    <property type="component" value="Unassembled WGS sequence"/>
</dbReference>
<feature type="transmembrane region" description="Helical" evidence="5">
    <location>
        <begin position="264"/>
        <end position="282"/>
    </location>
</feature>
<evidence type="ECO:0000256" key="5">
    <source>
        <dbReference type="SAM" id="Phobius"/>
    </source>
</evidence>
<evidence type="ECO:0000256" key="2">
    <source>
        <dbReference type="ARBA" id="ARBA00022692"/>
    </source>
</evidence>
<dbReference type="RefSeq" id="WP_256398105.1">
    <property type="nucleotide sequence ID" value="NZ_JANHJR010000001.1"/>
</dbReference>
<feature type="transmembrane region" description="Helical" evidence="5">
    <location>
        <begin position="106"/>
        <end position="122"/>
    </location>
</feature>
<keyword evidence="3 5" id="KW-1133">Transmembrane helix</keyword>
<organism evidence="6 7">
    <name type="scientific">Haloarchaeobius litoreus</name>
    <dbReference type="NCBI Taxonomy" id="755306"/>
    <lineage>
        <taxon>Archaea</taxon>
        <taxon>Methanobacteriati</taxon>
        <taxon>Methanobacteriota</taxon>
        <taxon>Stenosarchaea group</taxon>
        <taxon>Halobacteria</taxon>
        <taxon>Halobacteriales</taxon>
        <taxon>Halorubellaceae</taxon>
        <taxon>Haloarchaeobius</taxon>
    </lineage>
</organism>
<feature type="transmembrane region" description="Helical" evidence="5">
    <location>
        <begin position="142"/>
        <end position="161"/>
    </location>
</feature>
<dbReference type="SMART" id="SM01415">
    <property type="entry name" value="DUF106"/>
    <property type="match status" value="1"/>
</dbReference>
<dbReference type="Pfam" id="PF01956">
    <property type="entry name" value="EMC3_TMCO1"/>
    <property type="match status" value="1"/>
</dbReference>
<keyword evidence="4 5" id="KW-0472">Membrane</keyword>
<proteinExistence type="predicted"/>
<evidence type="ECO:0000313" key="6">
    <source>
        <dbReference type="EMBL" id="MFD1646375.1"/>
    </source>
</evidence>
<keyword evidence="7" id="KW-1185">Reference proteome</keyword>
<dbReference type="GO" id="GO:0016020">
    <property type="term" value="C:membrane"/>
    <property type="evidence" value="ECO:0007669"/>
    <property type="project" value="UniProtKB-SubCell"/>
</dbReference>
<reference evidence="6 7" key="1">
    <citation type="journal article" date="2019" name="Int. J. Syst. Evol. Microbiol.">
        <title>The Global Catalogue of Microorganisms (GCM) 10K type strain sequencing project: providing services to taxonomists for standard genome sequencing and annotation.</title>
        <authorList>
            <consortium name="The Broad Institute Genomics Platform"/>
            <consortium name="The Broad Institute Genome Sequencing Center for Infectious Disease"/>
            <person name="Wu L."/>
            <person name="Ma J."/>
        </authorList>
    </citation>
    <scope>NUCLEOTIDE SEQUENCE [LARGE SCALE GENOMIC DNA]</scope>
    <source>
        <strain evidence="6 7">CGMCC 1.10390</strain>
    </source>
</reference>
<comment type="subcellular location">
    <subcellularLocation>
        <location evidence="1">Membrane</location>
        <topology evidence="1">Multi-pass membrane protein</topology>
    </subcellularLocation>
</comment>
<dbReference type="PANTHER" id="PTHR42198:SF1">
    <property type="entry name" value="INTEGRAL MEMBRANE PROTEIN"/>
    <property type="match status" value="1"/>
</dbReference>
<dbReference type="InterPro" id="IPR002809">
    <property type="entry name" value="EMC3/TMCO1"/>
</dbReference>
<evidence type="ECO:0000256" key="1">
    <source>
        <dbReference type="ARBA" id="ARBA00004141"/>
    </source>
</evidence>
<evidence type="ECO:0000313" key="7">
    <source>
        <dbReference type="Proteomes" id="UP001597034"/>
    </source>
</evidence>
<dbReference type="InterPro" id="IPR038978">
    <property type="entry name" value="MJ0935"/>
</dbReference>
<accession>A0ABD6DKP5</accession>
<name>A0ABD6DKP5_9EURY</name>
<keyword evidence="2 5" id="KW-0812">Transmembrane</keyword>
<gene>
    <name evidence="6" type="ORF">ACFSBL_11850</name>
</gene>
<sequence length="301" mass="33659">MAWTAEQIQDFLSDNPGTSEALQVVMDASNDGDDEVEWKDVKDEDGMDSGRWGRLIQSEILREQEDGFVVVDPDAVTDVLGDDISVASDPVEVDSEGSSWHTRDKLAALVSVGMMAGYYYTPIRNAVGSSINVIFEPLNDVLPFYAVILSVALITGLYSTLLQANMVDRSKVKQIQEKMQNITEREQAAKEAGDDAALERIQDEKMDALGDQGEMMKENFRPMAWIMLLTIPAFLWMYWTILDGGHLVPAEQSMVLPIFGEREWMQGAIGPMPAWIVWYFLCSMGFTQLLRKTLDLDATPT</sequence>